<dbReference type="EMBL" id="MEIA01000479">
    <property type="protein sequence ID" value="OJF10372.1"/>
    <property type="molecule type" value="Genomic_DNA"/>
</dbReference>
<dbReference type="Gene3D" id="1.10.510.10">
    <property type="entry name" value="Transferase(Phosphotransferase) domain 1"/>
    <property type="match status" value="1"/>
</dbReference>
<comment type="catalytic activity">
    <reaction evidence="7">
        <text>L-threonyl-[protein] + ATP = O-phospho-L-threonyl-[protein] + ADP + H(+)</text>
        <dbReference type="Rhea" id="RHEA:46608"/>
        <dbReference type="Rhea" id="RHEA-COMP:11060"/>
        <dbReference type="Rhea" id="RHEA-COMP:11605"/>
        <dbReference type="ChEBI" id="CHEBI:15378"/>
        <dbReference type="ChEBI" id="CHEBI:30013"/>
        <dbReference type="ChEBI" id="CHEBI:30616"/>
        <dbReference type="ChEBI" id="CHEBI:61977"/>
        <dbReference type="ChEBI" id="CHEBI:456216"/>
        <dbReference type="EC" id="2.7.11.1"/>
    </reaction>
</comment>
<evidence type="ECO:0000256" key="4">
    <source>
        <dbReference type="ARBA" id="ARBA00022741"/>
    </source>
</evidence>
<evidence type="ECO:0000256" key="3">
    <source>
        <dbReference type="ARBA" id="ARBA00022679"/>
    </source>
</evidence>
<evidence type="ECO:0000256" key="7">
    <source>
        <dbReference type="ARBA" id="ARBA00047899"/>
    </source>
</evidence>
<feature type="binding site" evidence="9">
    <location>
        <position position="35"/>
    </location>
    <ligand>
        <name>ATP</name>
        <dbReference type="ChEBI" id="CHEBI:30616"/>
    </ligand>
</feature>
<keyword evidence="3" id="KW-0808">Transferase</keyword>
<dbReference type="FunFam" id="3.30.200.20:FF:000035">
    <property type="entry name" value="Serine/threonine protein kinase Stk1"/>
    <property type="match status" value="1"/>
</dbReference>
<evidence type="ECO:0000256" key="8">
    <source>
        <dbReference type="ARBA" id="ARBA00048679"/>
    </source>
</evidence>
<dbReference type="InterPro" id="IPR011009">
    <property type="entry name" value="Kinase-like_dom_sf"/>
</dbReference>
<dbReference type="InterPro" id="IPR017441">
    <property type="entry name" value="Protein_kinase_ATP_BS"/>
</dbReference>
<protein>
    <recommendedName>
        <fullName evidence="1">non-specific serine/threonine protein kinase</fullName>
        <ecNumber evidence="1">2.7.11.1</ecNumber>
    </recommendedName>
</protein>
<dbReference type="Gene3D" id="3.30.200.20">
    <property type="entry name" value="Phosphorylase Kinase, domain 1"/>
    <property type="match status" value="1"/>
</dbReference>
<proteinExistence type="predicted"/>
<keyword evidence="2" id="KW-0723">Serine/threonine-protein kinase</keyword>
<evidence type="ECO:0000256" key="6">
    <source>
        <dbReference type="ARBA" id="ARBA00022840"/>
    </source>
</evidence>
<keyword evidence="13" id="KW-1185">Reference proteome</keyword>
<organism evidence="12 13">
    <name type="scientific">Couchioplanes caeruleus subsp. caeruleus</name>
    <dbReference type="NCBI Taxonomy" id="56427"/>
    <lineage>
        <taxon>Bacteria</taxon>
        <taxon>Bacillati</taxon>
        <taxon>Actinomycetota</taxon>
        <taxon>Actinomycetes</taxon>
        <taxon>Micromonosporales</taxon>
        <taxon>Micromonosporaceae</taxon>
        <taxon>Couchioplanes</taxon>
    </lineage>
</organism>
<evidence type="ECO:0000256" key="5">
    <source>
        <dbReference type="ARBA" id="ARBA00022777"/>
    </source>
</evidence>
<dbReference type="PANTHER" id="PTHR43289:SF6">
    <property type="entry name" value="SERINE_THREONINE-PROTEIN KINASE NEKL-3"/>
    <property type="match status" value="1"/>
</dbReference>
<evidence type="ECO:0000256" key="10">
    <source>
        <dbReference type="SAM" id="MobiDB-lite"/>
    </source>
</evidence>
<dbReference type="PROSITE" id="PS50011">
    <property type="entry name" value="PROTEIN_KINASE_DOM"/>
    <property type="match status" value="1"/>
</dbReference>
<dbReference type="Proteomes" id="UP000182486">
    <property type="component" value="Unassembled WGS sequence"/>
</dbReference>
<dbReference type="SMART" id="SM00220">
    <property type="entry name" value="S_TKc"/>
    <property type="match status" value="1"/>
</dbReference>
<dbReference type="GO" id="GO:0004674">
    <property type="term" value="F:protein serine/threonine kinase activity"/>
    <property type="evidence" value="ECO:0007669"/>
    <property type="project" value="UniProtKB-KW"/>
</dbReference>
<comment type="caution">
    <text evidence="12">The sequence shown here is derived from an EMBL/GenBank/DDBJ whole genome shotgun (WGS) entry which is preliminary data.</text>
</comment>
<dbReference type="Pfam" id="PF00069">
    <property type="entry name" value="Pkinase"/>
    <property type="match status" value="1"/>
</dbReference>
<dbReference type="GO" id="GO:0005524">
    <property type="term" value="F:ATP binding"/>
    <property type="evidence" value="ECO:0007669"/>
    <property type="project" value="UniProtKB-UniRule"/>
</dbReference>
<dbReference type="PROSITE" id="PS00108">
    <property type="entry name" value="PROTEIN_KINASE_ST"/>
    <property type="match status" value="1"/>
</dbReference>
<evidence type="ECO:0000313" key="13">
    <source>
        <dbReference type="Proteomes" id="UP000182486"/>
    </source>
</evidence>
<reference evidence="12 13" key="1">
    <citation type="submission" date="2016-09" db="EMBL/GenBank/DDBJ databases">
        <title>Couchioplanes caeruleus draft genome sequence.</title>
        <authorList>
            <person name="Sheehan J."/>
            <person name="Caffrey P."/>
        </authorList>
    </citation>
    <scope>NUCLEOTIDE SEQUENCE [LARGE SCALE GENOMIC DNA]</scope>
    <source>
        <strain evidence="12 13">DSM 43634</strain>
    </source>
</reference>
<evidence type="ECO:0000259" key="11">
    <source>
        <dbReference type="PROSITE" id="PS50011"/>
    </source>
</evidence>
<dbReference type="CDD" id="cd14014">
    <property type="entry name" value="STKc_PknB_like"/>
    <property type="match status" value="1"/>
</dbReference>
<feature type="region of interest" description="Disordered" evidence="10">
    <location>
        <begin position="313"/>
        <end position="386"/>
    </location>
</feature>
<evidence type="ECO:0000256" key="9">
    <source>
        <dbReference type="PROSITE-ProRule" id="PRU10141"/>
    </source>
</evidence>
<evidence type="ECO:0000313" key="12">
    <source>
        <dbReference type="EMBL" id="OJF10372.1"/>
    </source>
</evidence>
<keyword evidence="4 9" id="KW-0547">Nucleotide-binding</keyword>
<dbReference type="SUPFAM" id="SSF56112">
    <property type="entry name" value="Protein kinase-like (PK-like)"/>
    <property type="match status" value="1"/>
</dbReference>
<evidence type="ECO:0000256" key="2">
    <source>
        <dbReference type="ARBA" id="ARBA00022527"/>
    </source>
</evidence>
<feature type="compositionally biased region" description="Low complexity" evidence="10">
    <location>
        <begin position="324"/>
        <end position="339"/>
    </location>
</feature>
<dbReference type="PANTHER" id="PTHR43289">
    <property type="entry name" value="MITOGEN-ACTIVATED PROTEIN KINASE KINASE KINASE 20-RELATED"/>
    <property type="match status" value="1"/>
</dbReference>
<name>A0A1K0GHH8_9ACTN</name>
<dbReference type="InterPro" id="IPR000719">
    <property type="entry name" value="Prot_kinase_dom"/>
</dbReference>
<evidence type="ECO:0000256" key="1">
    <source>
        <dbReference type="ARBA" id="ARBA00012513"/>
    </source>
</evidence>
<gene>
    <name evidence="12" type="ORF">BG844_32355</name>
</gene>
<dbReference type="PROSITE" id="PS00107">
    <property type="entry name" value="PROTEIN_KINASE_ATP"/>
    <property type="match status" value="1"/>
</dbReference>
<accession>A0A1K0GHH8</accession>
<sequence length="457" mass="46875">MLGGRYTLLEPIGHGGMAVVWRARDEVLGRTVAIKLLAGRYADDVQSRACIRAEARAAAALSHPHIAQVYDYGEAEENGQRVPYVVMELVHGITLQQRSRTGVLAPKEICRIGAQVAAALAAAHADGLVHRDIKPANVMVTRDGVKVVDFGLAASAGAAEPEELLGTPAYLAPERMTSDAVEPASDVYALGVLLYRLLAGESPWTADSTTQMLTAHVKVEPFPLPSLPGVPPEITALINRCLRKEPAERPSAAEVAQVLGGGAVLRAGAPPPPVDPPSRRGKLLAGTAATVALLAVAGWMLLSGGAQPESELPAAISVPPAGNSAPTAASGPTGTTAPGGQPGVTSATVPRRPTTAPEEQAPSPTGEPTGRPSASESPSGLPDGVATFRSAGGTVSARCTRVGLARIVAFAPVNPYEVERVNPGPALAAVIVFRDGPSRIRISVSCVAGIPVAVVTI</sequence>
<feature type="domain" description="Protein kinase" evidence="11">
    <location>
        <begin position="6"/>
        <end position="265"/>
    </location>
</feature>
<keyword evidence="6 9" id="KW-0067">ATP-binding</keyword>
<comment type="catalytic activity">
    <reaction evidence="8">
        <text>L-seryl-[protein] + ATP = O-phospho-L-seryl-[protein] + ADP + H(+)</text>
        <dbReference type="Rhea" id="RHEA:17989"/>
        <dbReference type="Rhea" id="RHEA-COMP:9863"/>
        <dbReference type="Rhea" id="RHEA-COMP:11604"/>
        <dbReference type="ChEBI" id="CHEBI:15378"/>
        <dbReference type="ChEBI" id="CHEBI:29999"/>
        <dbReference type="ChEBI" id="CHEBI:30616"/>
        <dbReference type="ChEBI" id="CHEBI:83421"/>
        <dbReference type="ChEBI" id="CHEBI:456216"/>
        <dbReference type="EC" id="2.7.11.1"/>
    </reaction>
</comment>
<dbReference type="EC" id="2.7.11.1" evidence="1"/>
<dbReference type="AlphaFoldDB" id="A0A1K0GHH8"/>
<keyword evidence="5" id="KW-0418">Kinase</keyword>
<dbReference type="InterPro" id="IPR008271">
    <property type="entry name" value="Ser/Thr_kinase_AS"/>
</dbReference>